<dbReference type="Gene3D" id="3.40.50.2000">
    <property type="entry name" value="Glycogen Phosphorylase B"/>
    <property type="match status" value="2"/>
</dbReference>
<evidence type="ECO:0000256" key="2">
    <source>
        <dbReference type="ARBA" id="ARBA00022679"/>
    </source>
</evidence>
<name>A1ATG0_PELPD</name>
<dbReference type="PANTHER" id="PTHR30160:SF1">
    <property type="entry name" value="LIPOPOLYSACCHARIDE 1,2-N-ACETYLGLUCOSAMINETRANSFERASE-RELATED"/>
    <property type="match status" value="1"/>
</dbReference>
<dbReference type="RefSeq" id="WP_011736866.1">
    <property type="nucleotide sequence ID" value="NC_008609.1"/>
</dbReference>
<evidence type="ECO:0000256" key="1">
    <source>
        <dbReference type="ARBA" id="ARBA00022676"/>
    </source>
</evidence>
<dbReference type="CAZy" id="GT9">
    <property type="family name" value="Glycosyltransferase Family 9"/>
</dbReference>
<dbReference type="GO" id="GO:0008713">
    <property type="term" value="F:ADP-heptose-lipopolysaccharide heptosyltransferase activity"/>
    <property type="evidence" value="ECO:0007669"/>
    <property type="project" value="TreeGrafter"/>
</dbReference>
<proteinExistence type="predicted"/>
<dbReference type="CDD" id="cd03789">
    <property type="entry name" value="GT9_LPS_heptosyltransferase"/>
    <property type="match status" value="1"/>
</dbReference>
<accession>A1ATG0</accession>
<dbReference type="STRING" id="338966.Ppro_3033"/>
<keyword evidence="2 3" id="KW-0808">Transferase</keyword>
<sequence length="348" mass="37941">MNHPNILIIRTSAMGDIVMSSPLAEGLRRKYPQARICWLAEPQVKDLLANNPNLDRLIVWPKTEWKKLFKGGHIVLLAREAFRFARMLRNEHFTLVLDAQGLLRTRLLARLSGAPRRTGFRSREPGWFLMTEMIDKGGNPRRMGSEYLHLLESLGCSTADLSPRIHLSPGTRDEATATLGSAGVTGAFAVFAPFTTRPQKHWVEQNWIDLAKGVREDLSMEVAWLGGPADSEKAAHLAHQGGGISFAGTTSLAVSAAIIEQAALVVGVDTGLVHLGTAFRVPTVALFGATRPYLETPSPCTVVLYHPFPCSPCRRSPTCEGRFPCMGDITAAEVLATATGLLESGKRP</sequence>
<dbReference type="GO" id="GO:0009244">
    <property type="term" value="P:lipopolysaccharide core region biosynthetic process"/>
    <property type="evidence" value="ECO:0007669"/>
    <property type="project" value="TreeGrafter"/>
</dbReference>
<dbReference type="Proteomes" id="UP000006732">
    <property type="component" value="Chromosome"/>
</dbReference>
<keyword evidence="1" id="KW-0328">Glycosyltransferase</keyword>
<dbReference type="eggNOG" id="COG0859">
    <property type="taxonomic scope" value="Bacteria"/>
</dbReference>
<reference evidence="3 4" key="1">
    <citation type="submission" date="2006-10" db="EMBL/GenBank/DDBJ databases">
        <title>Complete sequence of chromosome of Pelobacter propionicus DSM 2379.</title>
        <authorList>
            <consortium name="US DOE Joint Genome Institute"/>
            <person name="Copeland A."/>
            <person name="Lucas S."/>
            <person name="Lapidus A."/>
            <person name="Barry K."/>
            <person name="Detter J.C."/>
            <person name="Glavina del Rio T."/>
            <person name="Hammon N."/>
            <person name="Israni S."/>
            <person name="Dalin E."/>
            <person name="Tice H."/>
            <person name="Pitluck S."/>
            <person name="Saunders E."/>
            <person name="Brettin T."/>
            <person name="Bruce D."/>
            <person name="Han C."/>
            <person name="Tapia R."/>
            <person name="Schmutz J."/>
            <person name="Larimer F."/>
            <person name="Land M."/>
            <person name="Hauser L."/>
            <person name="Kyrpides N."/>
            <person name="Kim E."/>
            <person name="Lovley D."/>
            <person name="Richardson P."/>
        </authorList>
    </citation>
    <scope>NUCLEOTIDE SEQUENCE [LARGE SCALE GENOMIC DNA]</scope>
    <source>
        <strain evidence="4">DSM 2379 / NBRC 103807 / OttBd1</strain>
    </source>
</reference>
<dbReference type="InterPro" id="IPR051199">
    <property type="entry name" value="LPS_LOS_Heptosyltrfase"/>
</dbReference>
<evidence type="ECO:0000313" key="4">
    <source>
        <dbReference type="Proteomes" id="UP000006732"/>
    </source>
</evidence>
<dbReference type="Pfam" id="PF01075">
    <property type="entry name" value="Glyco_transf_9"/>
    <property type="match status" value="1"/>
</dbReference>
<evidence type="ECO:0000313" key="3">
    <source>
        <dbReference type="EMBL" id="ABL00631.1"/>
    </source>
</evidence>
<organism evidence="3 4">
    <name type="scientific">Pelobacter propionicus (strain DSM 2379 / NBRC 103807 / OttBd1)</name>
    <dbReference type="NCBI Taxonomy" id="338966"/>
    <lineage>
        <taxon>Bacteria</taxon>
        <taxon>Pseudomonadati</taxon>
        <taxon>Thermodesulfobacteriota</taxon>
        <taxon>Desulfuromonadia</taxon>
        <taxon>Desulfuromonadales</taxon>
        <taxon>Desulfuromonadaceae</taxon>
        <taxon>Pelobacter</taxon>
    </lineage>
</organism>
<dbReference type="AlphaFoldDB" id="A1ATG0"/>
<dbReference type="EMBL" id="CP000482">
    <property type="protein sequence ID" value="ABL00631.1"/>
    <property type="molecule type" value="Genomic_DNA"/>
</dbReference>
<dbReference type="PANTHER" id="PTHR30160">
    <property type="entry name" value="TETRAACYLDISACCHARIDE 4'-KINASE-RELATED"/>
    <property type="match status" value="1"/>
</dbReference>
<dbReference type="KEGG" id="ppd:Ppro_3033"/>
<dbReference type="InterPro" id="IPR002201">
    <property type="entry name" value="Glyco_trans_9"/>
</dbReference>
<keyword evidence="4" id="KW-1185">Reference proteome</keyword>
<gene>
    <name evidence="3" type="ordered locus">Ppro_3033</name>
</gene>
<dbReference type="SUPFAM" id="SSF53756">
    <property type="entry name" value="UDP-Glycosyltransferase/glycogen phosphorylase"/>
    <property type="match status" value="1"/>
</dbReference>
<dbReference type="GO" id="GO:0005829">
    <property type="term" value="C:cytosol"/>
    <property type="evidence" value="ECO:0007669"/>
    <property type="project" value="TreeGrafter"/>
</dbReference>
<dbReference type="OrthoDB" id="9797795at2"/>
<protein>
    <submittedName>
        <fullName evidence="3">Glycosyl transferase, family 9</fullName>
    </submittedName>
</protein>
<dbReference type="HOGENOM" id="CLU_038371_0_0_7"/>